<dbReference type="Gramene" id="KOM50107">
    <property type="protein sequence ID" value="KOM50107"/>
    <property type="gene ID" value="LR48_Vigan08g093400"/>
</dbReference>
<dbReference type="Proteomes" id="UP000053144">
    <property type="component" value="Chromosome 8"/>
</dbReference>
<dbReference type="EMBL" id="CM003378">
    <property type="protein sequence ID" value="KOM50107.1"/>
    <property type="molecule type" value="Genomic_DNA"/>
</dbReference>
<accession>A0A0L9V588</accession>
<sequence length="157" mass="18102">MLQNPFEVLIGIKQFWQVGEYIEQFEQYVGFLKGIRQDYLTGIFLNGLKDEIRVEVKLYEPKSLAKLMMKALMMEEKFQITSKGGSLMVQRSNTNFRPCHRLGVLFWKKEVQSGFPIHPGEEAKVVALSLLLAVLHLDSNKREHPSRSYLPKSCKIG</sequence>
<protein>
    <submittedName>
        <fullName evidence="1">Uncharacterized protein</fullName>
    </submittedName>
</protein>
<evidence type="ECO:0000313" key="1">
    <source>
        <dbReference type="EMBL" id="KOM50107.1"/>
    </source>
</evidence>
<proteinExistence type="predicted"/>
<evidence type="ECO:0000313" key="2">
    <source>
        <dbReference type="Proteomes" id="UP000053144"/>
    </source>
</evidence>
<dbReference type="AlphaFoldDB" id="A0A0L9V588"/>
<organism evidence="1 2">
    <name type="scientific">Phaseolus angularis</name>
    <name type="common">Azuki bean</name>
    <name type="synonym">Vigna angularis</name>
    <dbReference type="NCBI Taxonomy" id="3914"/>
    <lineage>
        <taxon>Eukaryota</taxon>
        <taxon>Viridiplantae</taxon>
        <taxon>Streptophyta</taxon>
        <taxon>Embryophyta</taxon>
        <taxon>Tracheophyta</taxon>
        <taxon>Spermatophyta</taxon>
        <taxon>Magnoliopsida</taxon>
        <taxon>eudicotyledons</taxon>
        <taxon>Gunneridae</taxon>
        <taxon>Pentapetalae</taxon>
        <taxon>rosids</taxon>
        <taxon>fabids</taxon>
        <taxon>Fabales</taxon>
        <taxon>Fabaceae</taxon>
        <taxon>Papilionoideae</taxon>
        <taxon>50 kb inversion clade</taxon>
        <taxon>NPAAA clade</taxon>
        <taxon>indigoferoid/millettioid clade</taxon>
        <taxon>Phaseoleae</taxon>
        <taxon>Vigna</taxon>
    </lineage>
</organism>
<name>A0A0L9V588_PHAAN</name>
<gene>
    <name evidence="1" type="ORF">LR48_Vigan08g093400</name>
</gene>
<reference evidence="2" key="1">
    <citation type="journal article" date="2015" name="Proc. Natl. Acad. Sci. U.S.A.">
        <title>Genome sequencing of adzuki bean (Vigna angularis) provides insight into high starch and low fat accumulation and domestication.</title>
        <authorList>
            <person name="Yang K."/>
            <person name="Tian Z."/>
            <person name="Chen C."/>
            <person name="Luo L."/>
            <person name="Zhao B."/>
            <person name="Wang Z."/>
            <person name="Yu L."/>
            <person name="Li Y."/>
            <person name="Sun Y."/>
            <person name="Li W."/>
            <person name="Chen Y."/>
            <person name="Li Y."/>
            <person name="Zhang Y."/>
            <person name="Ai D."/>
            <person name="Zhao J."/>
            <person name="Shang C."/>
            <person name="Ma Y."/>
            <person name="Wu B."/>
            <person name="Wang M."/>
            <person name="Gao L."/>
            <person name="Sun D."/>
            <person name="Zhang P."/>
            <person name="Guo F."/>
            <person name="Wang W."/>
            <person name="Li Y."/>
            <person name="Wang J."/>
            <person name="Varshney R.K."/>
            <person name="Wang J."/>
            <person name="Ling H.Q."/>
            <person name="Wan P."/>
        </authorList>
    </citation>
    <scope>NUCLEOTIDE SEQUENCE</scope>
    <source>
        <strain evidence="2">cv. Jingnong 6</strain>
    </source>
</reference>